<feature type="short sequence motif" description="DGA/G" evidence="2">
    <location>
        <begin position="424"/>
        <end position="426"/>
    </location>
</feature>
<feature type="region of interest" description="Disordered" evidence="3">
    <location>
        <begin position="34"/>
        <end position="65"/>
    </location>
</feature>
<proteinExistence type="predicted"/>
<dbReference type="GO" id="GO:0016042">
    <property type="term" value="P:lipid catabolic process"/>
    <property type="evidence" value="ECO:0007669"/>
    <property type="project" value="UniProtKB-UniRule"/>
</dbReference>
<feature type="short sequence motif" description="GXSXG" evidence="2">
    <location>
        <begin position="296"/>
        <end position="300"/>
    </location>
</feature>
<evidence type="ECO:0000256" key="3">
    <source>
        <dbReference type="SAM" id="MobiDB-lite"/>
    </source>
</evidence>
<keyword evidence="2" id="KW-0378">Hydrolase</keyword>
<keyword evidence="1 2" id="KW-0443">Lipid metabolism</keyword>
<feature type="active site" description="Nucleophile" evidence="2">
    <location>
        <position position="298"/>
    </location>
</feature>
<accession>A0A7S3L0U2</accession>
<keyword evidence="2" id="KW-0442">Lipid degradation</keyword>
<feature type="domain" description="PNPLA" evidence="4">
    <location>
        <begin position="256"/>
        <end position="437"/>
    </location>
</feature>
<dbReference type="InterPro" id="IPR016035">
    <property type="entry name" value="Acyl_Trfase/lysoPLipase"/>
</dbReference>
<dbReference type="GO" id="GO:0016787">
    <property type="term" value="F:hydrolase activity"/>
    <property type="evidence" value="ECO:0007669"/>
    <property type="project" value="UniProtKB-UniRule"/>
</dbReference>
<evidence type="ECO:0000259" key="4">
    <source>
        <dbReference type="PROSITE" id="PS51635"/>
    </source>
</evidence>
<dbReference type="InterPro" id="IPR002641">
    <property type="entry name" value="PNPLA_dom"/>
</dbReference>
<feature type="active site" description="Proton acceptor" evidence="2">
    <location>
        <position position="424"/>
    </location>
</feature>
<protein>
    <recommendedName>
        <fullName evidence="4">PNPLA domain-containing protein</fullName>
    </recommendedName>
</protein>
<dbReference type="AlphaFoldDB" id="A0A7S3L0U2"/>
<dbReference type="Pfam" id="PF01734">
    <property type="entry name" value="Patatin"/>
    <property type="match status" value="1"/>
</dbReference>
<dbReference type="SUPFAM" id="SSF52151">
    <property type="entry name" value="FabD/lysophospholipase-like"/>
    <property type="match status" value="1"/>
</dbReference>
<sequence length="526" mass="57871">MAIDDEMMQSTSMRMMTTMEEDPSTSSWLWLHHKRERTNTEEEEDDTYASSTPARKRRRCSPSSFAATVTPPQIFYAATCEQKPQDQIQSSCTTWAAMHLGGGRPQPHQATVILQDEPEEQEMPRSSSRFNHLLRMGQALVFTTDHDDDDDDNNDGDNHHNNNNAREEEEEETSFHYYSVANPPMFFPIHHKRLHRPLRWGRILLCLVGLLVWTSRSLLVQTAAVDHILTPTGGAKRGTVEMTLRDFLTHEDGFSLGMAPAFFGFYGYFGILAAWEENVSADLLKPQTGRLQQVAGASAGAMAAVLLAAGVSPLKAAEFCADISLADFADPPGVLSVFRGNRFEEIMEDYLDKESACVSLLLEDAMFPVAVSAFDLQSMAGQVLTKGSMARAARASATFPLLFQPVGWSDNDNQNSHIDYTLIDGGLADKNGLAGLMGRNPGRVVNLVVGSFWGNPPGPSEISDASAVVSVSLQNLPQPGPWAMELGPVAVKAASKAMKASLDTPLYKGREDNHYELHIDASSFWK</sequence>
<feature type="region of interest" description="Disordered" evidence="3">
    <location>
        <begin position="144"/>
        <end position="173"/>
    </location>
</feature>
<gene>
    <name evidence="5" type="ORF">ACOF00016_LOCUS5090</name>
</gene>
<evidence type="ECO:0000256" key="1">
    <source>
        <dbReference type="ARBA" id="ARBA00023098"/>
    </source>
</evidence>
<name>A0A7S3L0U2_9STRA</name>
<dbReference type="EMBL" id="HBIM01005983">
    <property type="protein sequence ID" value="CAE0407263.1"/>
    <property type="molecule type" value="Transcribed_RNA"/>
</dbReference>
<comment type="caution">
    <text evidence="2">Lacks conserved residue(s) required for the propagation of feature annotation.</text>
</comment>
<reference evidence="5" key="1">
    <citation type="submission" date="2021-01" db="EMBL/GenBank/DDBJ databases">
        <authorList>
            <person name="Corre E."/>
            <person name="Pelletier E."/>
            <person name="Niang G."/>
            <person name="Scheremetjew M."/>
            <person name="Finn R."/>
            <person name="Kale V."/>
            <person name="Holt S."/>
            <person name="Cochrane G."/>
            <person name="Meng A."/>
            <person name="Brown T."/>
            <person name="Cohen L."/>
        </authorList>
    </citation>
    <scope>NUCLEOTIDE SEQUENCE</scope>
    <source>
        <strain evidence="5">CCMP127</strain>
    </source>
</reference>
<evidence type="ECO:0000313" key="5">
    <source>
        <dbReference type="EMBL" id="CAE0407263.1"/>
    </source>
</evidence>
<feature type="compositionally biased region" description="Acidic residues" evidence="3">
    <location>
        <begin position="146"/>
        <end position="155"/>
    </location>
</feature>
<dbReference type="Gene3D" id="3.40.1090.10">
    <property type="entry name" value="Cytosolic phospholipase A2 catalytic domain"/>
    <property type="match status" value="2"/>
</dbReference>
<dbReference type="PROSITE" id="PS51635">
    <property type="entry name" value="PNPLA"/>
    <property type="match status" value="1"/>
</dbReference>
<organism evidence="5">
    <name type="scientific">Amphora coffeiformis</name>
    <dbReference type="NCBI Taxonomy" id="265554"/>
    <lineage>
        <taxon>Eukaryota</taxon>
        <taxon>Sar</taxon>
        <taxon>Stramenopiles</taxon>
        <taxon>Ochrophyta</taxon>
        <taxon>Bacillariophyta</taxon>
        <taxon>Bacillariophyceae</taxon>
        <taxon>Bacillariophycidae</taxon>
        <taxon>Thalassiophysales</taxon>
        <taxon>Catenulaceae</taxon>
        <taxon>Amphora</taxon>
    </lineage>
</organism>
<evidence type="ECO:0000256" key="2">
    <source>
        <dbReference type="PROSITE-ProRule" id="PRU01161"/>
    </source>
</evidence>